<evidence type="ECO:0000313" key="2">
    <source>
        <dbReference type="EnsemblPlants" id="AUR62008391-RA:cds"/>
    </source>
</evidence>
<feature type="region of interest" description="Disordered" evidence="1">
    <location>
        <begin position="187"/>
        <end position="216"/>
    </location>
</feature>
<reference evidence="2" key="1">
    <citation type="journal article" date="2017" name="Nature">
        <title>The genome of Chenopodium quinoa.</title>
        <authorList>
            <person name="Jarvis D.E."/>
            <person name="Ho Y.S."/>
            <person name="Lightfoot D.J."/>
            <person name="Schmoeckel S.M."/>
            <person name="Li B."/>
            <person name="Borm T.J.A."/>
            <person name="Ohyanagi H."/>
            <person name="Mineta K."/>
            <person name="Michell C.T."/>
            <person name="Saber N."/>
            <person name="Kharbatia N.M."/>
            <person name="Rupper R.R."/>
            <person name="Sharp A.R."/>
            <person name="Dally N."/>
            <person name="Boughton B.A."/>
            <person name="Woo Y.H."/>
            <person name="Gao G."/>
            <person name="Schijlen E.G.W.M."/>
            <person name="Guo X."/>
            <person name="Momin A.A."/>
            <person name="Negrao S."/>
            <person name="Al-Babili S."/>
            <person name="Gehring C."/>
            <person name="Roessner U."/>
            <person name="Jung C."/>
            <person name="Murphy K."/>
            <person name="Arold S.T."/>
            <person name="Gojobori T."/>
            <person name="van der Linden C.G."/>
            <person name="van Loo E.N."/>
            <person name="Jellen E.N."/>
            <person name="Maughan P.J."/>
            <person name="Tester M."/>
        </authorList>
    </citation>
    <scope>NUCLEOTIDE SEQUENCE [LARGE SCALE GENOMIC DNA]</scope>
    <source>
        <strain evidence="2">cv. PI 614886</strain>
    </source>
</reference>
<dbReference type="PANTHER" id="PTHR33781:SF3">
    <property type="entry name" value="PROTEIN PHYTOCHROME KINASE SUBSTRATE 3"/>
    <property type="match status" value="1"/>
</dbReference>
<name>A0A803L952_CHEQI</name>
<dbReference type="KEGG" id="cqi:110700574"/>
<feature type="compositionally biased region" description="Polar residues" evidence="1">
    <location>
        <begin position="187"/>
        <end position="206"/>
    </location>
</feature>
<dbReference type="InterPro" id="IPR039615">
    <property type="entry name" value="PKS"/>
</dbReference>
<feature type="compositionally biased region" description="Low complexity" evidence="1">
    <location>
        <begin position="130"/>
        <end position="152"/>
    </location>
</feature>
<dbReference type="AlphaFoldDB" id="A0A803L952"/>
<sequence length="403" mass="44605">MATAIFSPNFKGNEGGVTYPRDVSFSSYLDTAERDFVRSLAESINNSPSPAREVSTPRAVIVGRNISRAQRSGESDVFGAERYFNKNIDDDEKGGRSRVVVSRKGGGRGGGINRHRHHRREKGDDLLEGTKSSRSNISSTSSFKSPTPSLKSEGSFNTQIGLLLPKKLFSGFQCKGSCFDKKSVYTTNTTSHQKPQSSPKSYQGNENGYRKSRSSHHQEHFAFPIIDTASFHLDQPKKTIDVFGIHQLGKQEIEHNLERKLSILSWDAIPNSPTTPFTISLAKKTTSPSVKTEDDEDMCSDASSDLFEIGNLSGVPGSQTSTPYYAPSERSIEWSVVTASAADNFSSFSDLDDDHKNTIHRQRSHKNITLERKKMQRNSNSGGMFLGCTSHKAVDVVRNYHQP</sequence>
<organism evidence="2 3">
    <name type="scientific">Chenopodium quinoa</name>
    <name type="common">Quinoa</name>
    <dbReference type="NCBI Taxonomy" id="63459"/>
    <lineage>
        <taxon>Eukaryota</taxon>
        <taxon>Viridiplantae</taxon>
        <taxon>Streptophyta</taxon>
        <taxon>Embryophyta</taxon>
        <taxon>Tracheophyta</taxon>
        <taxon>Spermatophyta</taxon>
        <taxon>Magnoliopsida</taxon>
        <taxon>eudicotyledons</taxon>
        <taxon>Gunneridae</taxon>
        <taxon>Pentapetalae</taxon>
        <taxon>Caryophyllales</taxon>
        <taxon>Chenopodiaceae</taxon>
        <taxon>Chenopodioideae</taxon>
        <taxon>Atripliceae</taxon>
        <taxon>Chenopodium</taxon>
    </lineage>
</organism>
<dbReference type="RefSeq" id="XP_021733823.1">
    <property type="nucleotide sequence ID" value="XM_021878131.1"/>
</dbReference>
<evidence type="ECO:0000313" key="3">
    <source>
        <dbReference type="Proteomes" id="UP000596660"/>
    </source>
</evidence>
<reference evidence="2" key="2">
    <citation type="submission" date="2021-03" db="UniProtKB">
        <authorList>
            <consortium name="EnsemblPlants"/>
        </authorList>
    </citation>
    <scope>IDENTIFICATION</scope>
</reference>
<dbReference type="Proteomes" id="UP000596660">
    <property type="component" value="Unplaced"/>
</dbReference>
<accession>A0A803L952</accession>
<feature type="region of interest" description="Disordered" evidence="1">
    <location>
        <begin position="89"/>
        <end position="154"/>
    </location>
</feature>
<dbReference type="PANTHER" id="PTHR33781">
    <property type="entry name" value="PROTEIN PHYTOCHROME KINASE SUBSTRATE 1-RELATED"/>
    <property type="match status" value="1"/>
</dbReference>
<dbReference type="Gramene" id="AUR62008391-RA">
    <property type="protein sequence ID" value="AUR62008391-RA:cds"/>
    <property type="gene ID" value="AUR62008391"/>
</dbReference>
<dbReference type="EnsemblPlants" id="AUR62008391-RA">
    <property type="protein sequence ID" value="AUR62008391-RA:cds"/>
    <property type="gene ID" value="AUR62008391"/>
</dbReference>
<protein>
    <submittedName>
        <fullName evidence="2">Uncharacterized protein</fullName>
    </submittedName>
</protein>
<dbReference type="GO" id="GO:0009638">
    <property type="term" value="P:phototropism"/>
    <property type="evidence" value="ECO:0007669"/>
    <property type="project" value="InterPro"/>
</dbReference>
<evidence type="ECO:0000256" key="1">
    <source>
        <dbReference type="SAM" id="MobiDB-lite"/>
    </source>
</evidence>
<dbReference type="GeneID" id="110700574"/>
<dbReference type="OrthoDB" id="760005at2759"/>
<dbReference type="OMA" id="FDQMSAG"/>
<proteinExistence type="predicted"/>
<keyword evidence="3" id="KW-1185">Reference proteome</keyword>
<gene>
    <name evidence="2" type="primary">LOC110700574</name>
</gene>